<evidence type="ECO:0000313" key="2">
    <source>
        <dbReference type="EMBL" id="RPB22962.1"/>
    </source>
</evidence>
<gene>
    <name evidence="2" type="ORF">L211DRAFT_850369</name>
</gene>
<feature type="compositionally biased region" description="Acidic residues" evidence="1">
    <location>
        <begin position="25"/>
        <end position="44"/>
    </location>
</feature>
<evidence type="ECO:0000313" key="3">
    <source>
        <dbReference type="Proteomes" id="UP000267821"/>
    </source>
</evidence>
<sequence>MKRTLVQKLSKVSLSRQHQEQPGEEHEEANPDPEPGSEEDEEPSPSDQGIPEPALYASLSSKPPTREFRHRETARRSPLTEKQQRRRHSEHQDETHFSGFKEIVGRMEEDRKNETATLMDTFRLELAQLRKVTKRMDCIEETLSRIDGHDHPTSKTDTRNFRANRDPNSPIYLPHE</sequence>
<protein>
    <submittedName>
        <fullName evidence="2">Uncharacterized protein</fullName>
    </submittedName>
</protein>
<evidence type="ECO:0000256" key="1">
    <source>
        <dbReference type="SAM" id="MobiDB-lite"/>
    </source>
</evidence>
<proteinExistence type="predicted"/>
<feature type="compositionally biased region" description="Basic and acidic residues" evidence="1">
    <location>
        <begin position="144"/>
        <end position="165"/>
    </location>
</feature>
<dbReference type="Proteomes" id="UP000267821">
    <property type="component" value="Unassembled WGS sequence"/>
</dbReference>
<feature type="region of interest" description="Disordered" evidence="1">
    <location>
        <begin position="1"/>
        <end position="101"/>
    </location>
</feature>
<name>A0A3N4LNT2_9PEZI</name>
<dbReference type="InParanoid" id="A0A3N4LNT2"/>
<feature type="compositionally biased region" description="Basic and acidic residues" evidence="1">
    <location>
        <begin position="64"/>
        <end position="83"/>
    </location>
</feature>
<dbReference type="EMBL" id="ML121549">
    <property type="protein sequence ID" value="RPB22962.1"/>
    <property type="molecule type" value="Genomic_DNA"/>
</dbReference>
<organism evidence="2 3">
    <name type="scientific">Terfezia boudieri ATCC MYA-4762</name>
    <dbReference type="NCBI Taxonomy" id="1051890"/>
    <lineage>
        <taxon>Eukaryota</taxon>
        <taxon>Fungi</taxon>
        <taxon>Dikarya</taxon>
        <taxon>Ascomycota</taxon>
        <taxon>Pezizomycotina</taxon>
        <taxon>Pezizomycetes</taxon>
        <taxon>Pezizales</taxon>
        <taxon>Pezizaceae</taxon>
        <taxon>Terfezia</taxon>
    </lineage>
</organism>
<keyword evidence="3" id="KW-1185">Reference proteome</keyword>
<accession>A0A3N4LNT2</accession>
<reference evidence="2 3" key="1">
    <citation type="journal article" date="2018" name="Nat. Ecol. Evol.">
        <title>Pezizomycetes genomes reveal the molecular basis of ectomycorrhizal truffle lifestyle.</title>
        <authorList>
            <person name="Murat C."/>
            <person name="Payen T."/>
            <person name="Noel B."/>
            <person name="Kuo A."/>
            <person name="Morin E."/>
            <person name="Chen J."/>
            <person name="Kohler A."/>
            <person name="Krizsan K."/>
            <person name="Balestrini R."/>
            <person name="Da Silva C."/>
            <person name="Montanini B."/>
            <person name="Hainaut M."/>
            <person name="Levati E."/>
            <person name="Barry K.W."/>
            <person name="Belfiori B."/>
            <person name="Cichocki N."/>
            <person name="Clum A."/>
            <person name="Dockter R.B."/>
            <person name="Fauchery L."/>
            <person name="Guy J."/>
            <person name="Iotti M."/>
            <person name="Le Tacon F."/>
            <person name="Lindquist E.A."/>
            <person name="Lipzen A."/>
            <person name="Malagnac F."/>
            <person name="Mello A."/>
            <person name="Molinier V."/>
            <person name="Miyauchi S."/>
            <person name="Poulain J."/>
            <person name="Riccioni C."/>
            <person name="Rubini A."/>
            <person name="Sitrit Y."/>
            <person name="Splivallo R."/>
            <person name="Traeger S."/>
            <person name="Wang M."/>
            <person name="Zifcakova L."/>
            <person name="Wipf D."/>
            <person name="Zambonelli A."/>
            <person name="Paolocci F."/>
            <person name="Nowrousian M."/>
            <person name="Ottonello S."/>
            <person name="Baldrian P."/>
            <person name="Spatafora J.W."/>
            <person name="Henrissat B."/>
            <person name="Nagy L.G."/>
            <person name="Aury J.M."/>
            <person name="Wincker P."/>
            <person name="Grigoriev I.V."/>
            <person name="Bonfante P."/>
            <person name="Martin F.M."/>
        </authorList>
    </citation>
    <scope>NUCLEOTIDE SEQUENCE [LARGE SCALE GENOMIC DNA]</scope>
    <source>
        <strain evidence="2 3">ATCC MYA-4762</strain>
    </source>
</reference>
<feature type="region of interest" description="Disordered" evidence="1">
    <location>
        <begin position="144"/>
        <end position="176"/>
    </location>
</feature>
<dbReference type="AlphaFoldDB" id="A0A3N4LNT2"/>